<organism evidence="2 3">
    <name type="scientific">Trichonephila clavata</name>
    <name type="common">Joro spider</name>
    <name type="synonym">Nephila clavata</name>
    <dbReference type="NCBI Taxonomy" id="2740835"/>
    <lineage>
        <taxon>Eukaryota</taxon>
        <taxon>Metazoa</taxon>
        <taxon>Ecdysozoa</taxon>
        <taxon>Arthropoda</taxon>
        <taxon>Chelicerata</taxon>
        <taxon>Arachnida</taxon>
        <taxon>Araneae</taxon>
        <taxon>Araneomorphae</taxon>
        <taxon>Entelegynae</taxon>
        <taxon>Araneoidea</taxon>
        <taxon>Nephilidae</taxon>
        <taxon>Trichonephila</taxon>
    </lineage>
</organism>
<name>A0A8X6GD63_TRICU</name>
<sequence>MRRFSNCRKKKTYGATAKRHTAVFVSRVLSESAEFESGTEPFEGRDFRRERPPFEFLRKSIKKKLRSHDRNRDIFFFSSASSTFRGEIRNGGVKKISFSEKKMRPRGSNPADPNRAPRNFEIWLSGEEKKKSGRRKGAEFEKKKKKIEAIRFPGPGVEGPGRDPSRKSFRVLETHPKRVLFGNFRQGGAWHSVSEIPRRAGHQDDGIQSGRSSGIPVEFFSFFSSISRRRETFRAP</sequence>
<dbReference type="EMBL" id="BMAO01035129">
    <property type="protein sequence ID" value="GFR01528.1"/>
    <property type="molecule type" value="Genomic_DNA"/>
</dbReference>
<evidence type="ECO:0000313" key="3">
    <source>
        <dbReference type="Proteomes" id="UP000887116"/>
    </source>
</evidence>
<feature type="region of interest" description="Disordered" evidence="1">
    <location>
        <begin position="99"/>
        <end position="119"/>
    </location>
</feature>
<accession>A0A8X6GD63</accession>
<dbReference type="Proteomes" id="UP000887116">
    <property type="component" value="Unassembled WGS sequence"/>
</dbReference>
<keyword evidence="3" id="KW-1185">Reference proteome</keyword>
<evidence type="ECO:0000256" key="1">
    <source>
        <dbReference type="SAM" id="MobiDB-lite"/>
    </source>
</evidence>
<gene>
    <name evidence="2" type="ORF">TNCT_512021</name>
</gene>
<evidence type="ECO:0000313" key="2">
    <source>
        <dbReference type="EMBL" id="GFR01528.1"/>
    </source>
</evidence>
<comment type="caution">
    <text evidence="2">The sequence shown here is derived from an EMBL/GenBank/DDBJ whole genome shotgun (WGS) entry which is preliminary data.</text>
</comment>
<dbReference type="AlphaFoldDB" id="A0A8X6GD63"/>
<protein>
    <submittedName>
        <fullName evidence="2">Uncharacterized protein</fullName>
    </submittedName>
</protein>
<reference evidence="2" key="1">
    <citation type="submission" date="2020-07" db="EMBL/GenBank/DDBJ databases">
        <title>Multicomponent nature underlies the extraordinary mechanical properties of spider dragline silk.</title>
        <authorList>
            <person name="Kono N."/>
            <person name="Nakamura H."/>
            <person name="Mori M."/>
            <person name="Yoshida Y."/>
            <person name="Ohtoshi R."/>
            <person name="Malay A.D."/>
            <person name="Moran D.A.P."/>
            <person name="Tomita M."/>
            <person name="Numata K."/>
            <person name="Arakawa K."/>
        </authorList>
    </citation>
    <scope>NUCLEOTIDE SEQUENCE</scope>
</reference>
<proteinExistence type="predicted"/>